<accession>A0ABX2ZYJ6</accession>
<keyword evidence="2" id="KW-1185">Reference proteome</keyword>
<comment type="caution">
    <text evidence="1">The sequence shown here is derived from an EMBL/GenBank/DDBJ whole genome shotgun (WGS) entry which is preliminary data.</text>
</comment>
<evidence type="ECO:0000313" key="1">
    <source>
        <dbReference type="EMBL" id="ODG93479.1"/>
    </source>
</evidence>
<protein>
    <submittedName>
        <fullName evidence="1">Uncharacterized protein</fullName>
    </submittedName>
</protein>
<gene>
    <name evidence="1" type="ORF">BED47_04135</name>
</gene>
<dbReference type="EMBL" id="MDKC01000002">
    <property type="protein sequence ID" value="ODG93479.1"/>
    <property type="molecule type" value="Genomic_DNA"/>
</dbReference>
<reference evidence="1 2" key="1">
    <citation type="submission" date="2016-07" db="EMBL/GenBank/DDBJ databases">
        <authorList>
            <person name="Townsley L."/>
            <person name="Shank E.A."/>
        </authorList>
    </citation>
    <scope>NUCLEOTIDE SEQUENCE [LARGE SCALE GENOMIC DNA]</scope>
    <source>
        <strain evidence="1 2">CH01</strain>
    </source>
</reference>
<name>A0ABX2ZYJ6_9BACI</name>
<evidence type="ECO:0000313" key="2">
    <source>
        <dbReference type="Proteomes" id="UP000094580"/>
    </source>
</evidence>
<dbReference type="RefSeq" id="WP_069032541.1">
    <property type="nucleotide sequence ID" value="NZ_MDKC01000002.1"/>
</dbReference>
<dbReference type="Proteomes" id="UP000094580">
    <property type="component" value="Unassembled WGS sequence"/>
</dbReference>
<organism evidence="1 2">
    <name type="scientific">Gottfriedia luciferensis</name>
    <dbReference type="NCBI Taxonomy" id="178774"/>
    <lineage>
        <taxon>Bacteria</taxon>
        <taxon>Bacillati</taxon>
        <taxon>Bacillota</taxon>
        <taxon>Bacilli</taxon>
        <taxon>Bacillales</taxon>
        <taxon>Bacillaceae</taxon>
        <taxon>Gottfriedia</taxon>
    </lineage>
</organism>
<sequence length="144" mass="17390">MNSWKYQTTNDYFDYLDFHDCIVEEIKIENNIVTIYFEFIYISNDHPLNPYKVAKSTDKCKLTFYNVKISKAIIYLDDEQEKEVQLIDLDGMELLEVKQRLVEKDFIYEIFGTDWKTHNFCSIKLKAKSFKVEWNEFTGDAWYE</sequence>
<proteinExistence type="predicted"/>